<dbReference type="Proteomes" id="UP001177021">
    <property type="component" value="Unassembled WGS sequence"/>
</dbReference>
<accession>A0ACB0KR13</accession>
<keyword evidence="2" id="KW-1185">Reference proteome</keyword>
<organism evidence="1 2">
    <name type="scientific">Trifolium pratense</name>
    <name type="common">Red clover</name>
    <dbReference type="NCBI Taxonomy" id="57577"/>
    <lineage>
        <taxon>Eukaryota</taxon>
        <taxon>Viridiplantae</taxon>
        <taxon>Streptophyta</taxon>
        <taxon>Embryophyta</taxon>
        <taxon>Tracheophyta</taxon>
        <taxon>Spermatophyta</taxon>
        <taxon>Magnoliopsida</taxon>
        <taxon>eudicotyledons</taxon>
        <taxon>Gunneridae</taxon>
        <taxon>Pentapetalae</taxon>
        <taxon>rosids</taxon>
        <taxon>fabids</taxon>
        <taxon>Fabales</taxon>
        <taxon>Fabaceae</taxon>
        <taxon>Papilionoideae</taxon>
        <taxon>50 kb inversion clade</taxon>
        <taxon>NPAAA clade</taxon>
        <taxon>Hologalegina</taxon>
        <taxon>IRL clade</taxon>
        <taxon>Trifolieae</taxon>
        <taxon>Trifolium</taxon>
    </lineage>
</organism>
<name>A0ACB0KR13_TRIPR</name>
<gene>
    <name evidence="1" type="ORF">MILVUS5_LOCUS25389</name>
</gene>
<dbReference type="EMBL" id="CASHSV030000311">
    <property type="protein sequence ID" value="CAJ2659150.1"/>
    <property type="molecule type" value="Genomic_DNA"/>
</dbReference>
<evidence type="ECO:0000313" key="1">
    <source>
        <dbReference type="EMBL" id="CAJ2659150.1"/>
    </source>
</evidence>
<protein>
    <submittedName>
        <fullName evidence="1">Uncharacterized protein</fullName>
    </submittedName>
</protein>
<reference evidence="1" key="1">
    <citation type="submission" date="2023-10" db="EMBL/GenBank/DDBJ databases">
        <authorList>
            <person name="Rodriguez Cubillos JULIANA M."/>
            <person name="De Vega J."/>
        </authorList>
    </citation>
    <scope>NUCLEOTIDE SEQUENCE</scope>
</reference>
<comment type="caution">
    <text evidence="1">The sequence shown here is derived from an EMBL/GenBank/DDBJ whole genome shotgun (WGS) entry which is preliminary data.</text>
</comment>
<proteinExistence type="predicted"/>
<evidence type="ECO:0000313" key="2">
    <source>
        <dbReference type="Proteomes" id="UP001177021"/>
    </source>
</evidence>
<sequence length="592" mass="69707">MAFPILAHLSFKMLLPMEKKSSSIAIWNSNFPRTTQCKATYKDAKVHSSQTITRRSTSFQPSIWTYDYIQSLNSEYKEELYAVNCRMLREEVRMMLCKMENEVDQLEFIDVLQRLGVAYHFTDEIKNILDNIYNTQTSKSKKNLHATALKFRLLRQHGYDISPDIFICFQDEKDNFKKCYTFDVEGVLSLYESSFHSFEDEAILDEARDFTSKCLKEYNFNQKRSTYISLLINHALELPLHWRIPRWEAVWFVKAYERKQNMNLVLLQFAKMDFNIVQSVYQEELKLASRWWNRIGLGDKLSFARDRLVENFVWTMGTNFKPELEYFREVLTKVNSFITTIDDVYDVHGTLEELELFTKAIERWDLNAMDPLPYYMKICFHALYNFVNEIVFETLKNSGHYITPYLKKSWADLCKAYLIEAKWYHSGYTPTLEEYLENAWISISAPVILTHAYFVIPQSFKMEDLAHLEENPNIIRFSAMILRLANDLGTYKRENETGDIPKSIQCYMNETGANEAEANEHVKSMMFTMWKKMNKEAHDSSFSQSFIDTSINLARMALCMYQHGDGHTVQCPKIQDRIISLIFQPISTRSVI</sequence>